<reference evidence="1 2" key="1">
    <citation type="journal article" date="2022" name="bioRxiv">
        <title>Genomics of Preaxostyla Flagellates Illuminates Evolutionary Transitions and the Path Towards Mitochondrial Loss.</title>
        <authorList>
            <person name="Novak L.V.F."/>
            <person name="Treitli S.C."/>
            <person name="Pyrih J."/>
            <person name="Halakuc P."/>
            <person name="Pipaliya S.V."/>
            <person name="Vacek V."/>
            <person name="Brzon O."/>
            <person name="Soukal P."/>
            <person name="Eme L."/>
            <person name="Dacks J.B."/>
            <person name="Karnkowska A."/>
            <person name="Elias M."/>
            <person name="Hampl V."/>
        </authorList>
    </citation>
    <scope>NUCLEOTIDE SEQUENCE [LARGE SCALE GENOMIC DNA]</scope>
    <source>
        <strain evidence="1">NAU3</strain>
        <tissue evidence="1">Gut</tissue>
    </source>
</reference>
<name>A0ABQ9XQZ5_9EUKA</name>
<gene>
    <name evidence="1" type="ORF">BLNAU_10422</name>
</gene>
<organism evidence="1 2">
    <name type="scientific">Blattamonas nauphoetae</name>
    <dbReference type="NCBI Taxonomy" id="2049346"/>
    <lineage>
        <taxon>Eukaryota</taxon>
        <taxon>Metamonada</taxon>
        <taxon>Preaxostyla</taxon>
        <taxon>Oxymonadida</taxon>
        <taxon>Blattamonas</taxon>
    </lineage>
</organism>
<evidence type="ECO:0000313" key="1">
    <source>
        <dbReference type="EMBL" id="KAK2954571.1"/>
    </source>
</evidence>
<evidence type="ECO:0000313" key="2">
    <source>
        <dbReference type="Proteomes" id="UP001281761"/>
    </source>
</evidence>
<dbReference type="EMBL" id="JARBJD010000076">
    <property type="protein sequence ID" value="KAK2954571.1"/>
    <property type="molecule type" value="Genomic_DNA"/>
</dbReference>
<comment type="caution">
    <text evidence="1">The sequence shown here is derived from an EMBL/GenBank/DDBJ whole genome shotgun (WGS) entry which is preliminary data.</text>
</comment>
<dbReference type="Proteomes" id="UP001281761">
    <property type="component" value="Unassembled WGS sequence"/>
</dbReference>
<protein>
    <submittedName>
        <fullName evidence="1">Uncharacterized protein</fullName>
    </submittedName>
</protein>
<proteinExistence type="predicted"/>
<accession>A0ABQ9XQZ5</accession>
<sequence length="190" mass="21668">MRASFICERSSVLFHIEHSGNQDEASPPDPEYLTHMHETFLIHVLGPLEAYLRFLNTHRFTISTMTQLNGHYVDLLLILLEACFSHSPTMSFIFSSSIPMTAASLVSASETDQHLWKLVFHYRRKLDTRSNMDGHANKNMNEVICRLGDEGLENELDQHLFTDKAGYQARTTVEEIIQLSNQLGMNIEGV</sequence>
<keyword evidence="2" id="KW-1185">Reference proteome</keyword>